<accession>A0A5B7CJY4</accession>
<organism evidence="1 2">
    <name type="scientific">Portunus trituberculatus</name>
    <name type="common">Swimming crab</name>
    <name type="synonym">Neptunus trituberculatus</name>
    <dbReference type="NCBI Taxonomy" id="210409"/>
    <lineage>
        <taxon>Eukaryota</taxon>
        <taxon>Metazoa</taxon>
        <taxon>Ecdysozoa</taxon>
        <taxon>Arthropoda</taxon>
        <taxon>Crustacea</taxon>
        <taxon>Multicrustacea</taxon>
        <taxon>Malacostraca</taxon>
        <taxon>Eumalacostraca</taxon>
        <taxon>Eucarida</taxon>
        <taxon>Decapoda</taxon>
        <taxon>Pleocyemata</taxon>
        <taxon>Brachyura</taxon>
        <taxon>Eubrachyura</taxon>
        <taxon>Portunoidea</taxon>
        <taxon>Portunidae</taxon>
        <taxon>Portuninae</taxon>
        <taxon>Portunus</taxon>
    </lineage>
</organism>
<evidence type="ECO:0000313" key="2">
    <source>
        <dbReference type="Proteomes" id="UP000324222"/>
    </source>
</evidence>
<protein>
    <submittedName>
        <fullName evidence="1">Uncharacterized protein</fullName>
    </submittedName>
</protein>
<dbReference type="Proteomes" id="UP000324222">
    <property type="component" value="Unassembled WGS sequence"/>
</dbReference>
<name>A0A5B7CJY4_PORTR</name>
<evidence type="ECO:0000313" key="1">
    <source>
        <dbReference type="EMBL" id="MPC09101.1"/>
    </source>
</evidence>
<dbReference type="AlphaFoldDB" id="A0A5B7CJY4"/>
<proteinExistence type="predicted"/>
<reference evidence="1 2" key="1">
    <citation type="submission" date="2019-05" db="EMBL/GenBank/DDBJ databases">
        <title>Another draft genome of Portunus trituberculatus and its Hox gene families provides insights of decapod evolution.</title>
        <authorList>
            <person name="Jeong J.-H."/>
            <person name="Song I."/>
            <person name="Kim S."/>
            <person name="Choi T."/>
            <person name="Kim D."/>
            <person name="Ryu S."/>
            <person name="Kim W."/>
        </authorList>
    </citation>
    <scope>NUCLEOTIDE SEQUENCE [LARGE SCALE GENOMIC DNA]</scope>
    <source>
        <tissue evidence="1">Muscle</tissue>
    </source>
</reference>
<gene>
    <name evidence="1" type="ORF">E2C01_001704</name>
</gene>
<comment type="caution">
    <text evidence="1">The sequence shown here is derived from an EMBL/GenBank/DDBJ whole genome shotgun (WGS) entry which is preliminary data.</text>
</comment>
<dbReference type="EMBL" id="VSRR010000055">
    <property type="protein sequence ID" value="MPC09101.1"/>
    <property type="molecule type" value="Genomic_DNA"/>
</dbReference>
<keyword evidence="2" id="KW-1185">Reference proteome</keyword>
<sequence>MRPRCRSPTATSKNTSGLSCGMTLWITGSWKVVHVSGHSDASPRDSSGPWLSTSAGTTPCIPAAAGCCWPILLGKETQRVGVFVRVGFTILLSLASLSSSSELRRHVFIRF</sequence>